<gene>
    <name evidence="1" type="ORF">EDC28_10888</name>
</gene>
<evidence type="ECO:0000313" key="1">
    <source>
        <dbReference type="EMBL" id="ROQ23350.1"/>
    </source>
</evidence>
<dbReference type="Proteomes" id="UP000268033">
    <property type="component" value="Unassembled WGS sequence"/>
</dbReference>
<protein>
    <submittedName>
        <fullName evidence="1">Uncharacterized protein</fullName>
    </submittedName>
</protein>
<comment type="caution">
    <text evidence="1">The sequence shown here is derived from an EMBL/GenBank/DDBJ whole genome shotgun (WGS) entry which is preliminary data.</text>
</comment>
<dbReference type="EMBL" id="RJUL01000008">
    <property type="protein sequence ID" value="ROQ23350.1"/>
    <property type="molecule type" value="Genomic_DNA"/>
</dbReference>
<dbReference type="AlphaFoldDB" id="A0A3N1P993"/>
<reference evidence="1 2" key="1">
    <citation type="submission" date="2018-11" db="EMBL/GenBank/DDBJ databases">
        <title>Genomic Encyclopedia of Type Strains, Phase IV (KMG-IV): sequencing the most valuable type-strain genomes for metagenomic binning, comparative biology and taxonomic classification.</title>
        <authorList>
            <person name="Goeker M."/>
        </authorList>
    </citation>
    <scope>NUCLEOTIDE SEQUENCE [LARGE SCALE GENOMIC DNA]</scope>
    <source>
        <strain evidence="1 2">DSM 21945</strain>
    </source>
</reference>
<proteinExistence type="predicted"/>
<evidence type="ECO:0000313" key="2">
    <source>
        <dbReference type="Proteomes" id="UP000268033"/>
    </source>
</evidence>
<sequence>MSQVDLKLELHELDDSYEFRLIDTLLLAVSKDEVTDELLDQVYDGLVKAFGLGIYLGQESVKNGSTGFSVKAE</sequence>
<dbReference type="RefSeq" id="WP_123422160.1">
    <property type="nucleotide sequence ID" value="NZ_RJUL01000008.1"/>
</dbReference>
<accession>A0A3N1P993</accession>
<name>A0A3N1P993_9GAMM</name>
<keyword evidence="2" id="KW-1185">Reference proteome</keyword>
<organism evidence="1 2">
    <name type="scientific">Gallaecimonas pentaromativorans</name>
    <dbReference type="NCBI Taxonomy" id="584787"/>
    <lineage>
        <taxon>Bacteria</taxon>
        <taxon>Pseudomonadati</taxon>
        <taxon>Pseudomonadota</taxon>
        <taxon>Gammaproteobacteria</taxon>
        <taxon>Enterobacterales</taxon>
        <taxon>Gallaecimonadaceae</taxon>
        <taxon>Gallaecimonas</taxon>
    </lineage>
</organism>